<keyword evidence="2" id="KW-0813">Transport</keyword>
<protein>
    <recommendedName>
        <fullName evidence="8">Major facilitator superfamily (MFS) profile domain-containing protein</fullName>
    </recommendedName>
</protein>
<feature type="transmembrane region" description="Helical" evidence="7">
    <location>
        <begin position="107"/>
        <end position="128"/>
    </location>
</feature>
<comment type="caution">
    <text evidence="9">The sequence shown here is derived from an EMBL/GenBank/DDBJ whole genome shotgun (WGS) entry which is preliminary data.</text>
</comment>
<name>A0A830FLU6_9EURY</name>
<evidence type="ECO:0000256" key="2">
    <source>
        <dbReference type="ARBA" id="ARBA00022448"/>
    </source>
</evidence>
<dbReference type="GO" id="GO:0022857">
    <property type="term" value="F:transmembrane transporter activity"/>
    <property type="evidence" value="ECO:0007669"/>
    <property type="project" value="InterPro"/>
</dbReference>
<reference evidence="9" key="1">
    <citation type="journal article" date="2014" name="Int. J. Syst. Evol. Microbiol.">
        <title>Complete genome sequence of Corynebacterium casei LMG S-19264T (=DSM 44701T), isolated from a smear-ripened cheese.</title>
        <authorList>
            <consortium name="US DOE Joint Genome Institute (JGI-PGF)"/>
            <person name="Walter F."/>
            <person name="Albersmeier A."/>
            <person name="Kalinowski J."/>
            <person name="Ruckert C."/>
        </authorList>
    </citation>
    <scope>NUCLEOTIDE SEQUENCE</scope>
    <source>
        <strain evidence="9">JCM 19596</strain>
    </source>
</reference>
<evidence type="ECO:0000313" key="9">
    <source>
        <dbReference type="EMBL" id="GGL68421.1"/>
    </source>
</evidence>
<dbReference type="EMBL" id="BMPG01000004">
    <property type="protein sequence ID" value="GGL68421.1"/>
    <property type="molecule type" value="Genomic_DNA"/>
</dbReference>
<dbReference type="CDD" id="cd17502">
    <property type="entry name" value="MFS_Azr1_MDR_like"/>
    <property type="match status" value="1"/>
</dbReference>
<dbReference type="PROSITE" id="PS50850">
    <property type="entry name" value="MFS"/>
    <property type="match status" value="1"/>
</dbReference>
<dbReference type="Gene3D" id="1.20.1250.20">
    <property type="entry name" value="MFS general substrate transporter like domains"/>
    <property type="match status" value="1"/>
</dbReference>
<feature type="transmembrane region" description="Helical" evidence="7">
    <location>
        <begin position="14"/>
        <end position="37"/>
    </location>
</feature>
<keyword evidence="5 7" id="KW-1133">Transmembrane helix</keyword>
<dbReference type="FunFam" id="1.20.1720.10:FF:000004">
    <property type="entry name" value="EmrB/QacA family drug resistance transporter"/>
    <property type="match status" value="1"/>
</dbReference>
<feature type="transmembrane region" description="Helical" evidence="7">
    <location>
        <begin position="303"/>
        <end position="325"/>
    </location>
</feature>
<dbReference type="SUPFAM" id="SSF103473">
    <property type="entry name" value="MFS general substrate transporter"/>
    <property type="match status" value="1"/>
</dbReference>
<dbReference type="InterPro" id="IPR036259">
    <property type="entry name" value="MFS_trans_sf"/>
</dbReference>
<dbReference type="PANTHER" id="PTHR23501">
    <property type="entry name" value="MAJOR FACILITATOR SUPERFAMILY"/>
    <property type="match status" value="1"/>
</dbReference>
<gene>
    <name evidence="9" type="ORF">GCM10009039_28070</name>
</gene>
<feature type="transmembrane region" description="Helical" evidence="7">
    <location>
        <begin position="337"/>
        <end position="355"/>
    </location>
</feature>
<feature type="transmembrane region" description="Helical" evidence="7">
    <location>
        <begin position="361"/>
        <end position="382"/>
    </location>
</feature>
<feature type="transmembrane region" description="Helical" evidence="7">
    <location>
        <begin position="269"/>
        <end position="291"/>
    </location>
</feature>
<feature type="transmembrane region" description="Helical" evidence="7">
    <location>
        <begin position="52"/>
        <end position="70"/>
    </location>
</feature>
<feature type="transmembrane region" description="Helical" evidence="7">
    <location>
        <begin position="471"/>
        <end position="489"/>
    </location>
</feature>
<keyword evidence="6 7" id="KW-0472">Membrane</keyword>
<proteinExistence type="predicted"/>
<evidence type="ECO:0000259" key="8">
    <source>
        <dbReference type="PROSITE" id="PS50850"/>
    </source>
</evidence>
<dbReference type="InterPro" id="IPR020846">
    <property type="entry name" value="MFS_dom"/>
</dbReference>
<feature type="transmembrane region" description="Helical" evidence="7">
    <location>
        <begin position="403"/>
        <end position="421"/>
    </location>
</feature>
<feature type="domain" description="Major facilitator superfamily (MFS) profile" evidence="8">
    <location>
        <begin position="16"/>
        <end position="494"/>
    </location>
</feature>
<dbReference type="Proteomes" id="UP000607197">
    <property type="component" value="Unassembled WGS sequence"/>
</dbReference>
<keyword evidence="10" id="KW-1185">Reference proteome</keyword>
<accession>A0A830FLU6</accession>
<sequence>MSETQDDGIGRERLVILIGIMLAVLMAALDQTIVSAALPKILNELGAGTDKITWIVTSYLITMAATMPLYGRLSDMYGRKGLFEFAILAFLVGSGLCGVAQDVTQLTLFRALQGIGGGGLISLAMTIIGDLFSPRERGKYVSFLVILMGLSNVGGPLLGGWLSDHYTWRLIFLINLPIGLASLAVIEPTLDLPIPDEDHTIDVLGVCLLLVTTVGIVFLSEWGGSDYEWLSWQILTLAFATIMAIALFLFQEYSVDEPILPLHLFRNPVVAGCLGLSFTAGVGRLLVISYVPTFLQYTRGVSATYAGVLLAPMILGMTGMSFVIGQLLTRTGRYKPFPVVGSVLAGVGFFFLSTIHGGTSFRVLAGYLAITGAGFGMIMPVLTTAAQNAVGPADLGSVTTTLSYLRSLAGGLGVAVFGSIYSNELSSRMVRITGRAQSRGSLGPVSLHTPQVSRVLREEVIRAVSLSMDKMFYSVIPVLVVAFLIAILIPELRLSEQSNVEAMEEDGSESTGTQPTSD</sequence>
<dbReference type="InterPro" id="IPR011701">
    <property type="entry name" value="MFS"/>
</dbReference>
<feature type="transmembrane region" description="Helical" evidence="7">
    <location>
        <begin position="229"/>
        <end position="249"/>
    </location>
</feature>
<feature type="transmembrane region" description="Helical" evidence="7">
    <location>
        <begin position="140"/>
        <end position="162"/>
    </location>
</feature>
<dbReference type="Pfam" id="PF07690">
    <property type="entry name" value="MFS_1"/>
    <property type="match status" value="1"/>
</dbReference>
<comment type="subcellular location">
    <subcellularLocation>
        <location evidence="1">Cell membrane</location>
        <topology evidence="1">Multi-pass membrane protein</topology>
    </subcellularLocation>
</comment>
<keyword evidence="3" id="KW-1003">Cell membrane</keyword>
<dbReference type="NCBIfam" id="TIGR00711">
    <property type="entry name" value="efflux_EmrB"/>
    <property type="match status" value="1"/>
</dbReference>
<dbReference type="OrthoDB" id="117970at2157"/>
<dbReference type="GO" id="GO:0005886">
    <property type="term" value="C:plasma membrane"/>
    <property type="evidence" value="ECO:0007669"/>
    <property type="project" value="UniProtKB-SubCell"/>
</dbReference>
<dbReference type="Gene3D" id="1.20.1720.10">
    <property type="entry name" value="Multidrug resistance protein D"/>
    <property type="match status" value="1"/>
</dbReference>
<evidence type="ECO:0000256" key="1">
    <source>
        <dbReference type="ARBA" id="ARBA00004651"/>
    </source>
</evidence>
<evidence type="ECO:0000256" key="4">
    <source>
        <dbReference type="ARBA" id="ARBA00022692"/>
    </source>
</evidence>
<evidence type="ECO:0000256" key="3">
    <source>
        <dbReference type="ARBA" id="ARBA00022475"/>
    </source>
</evidence>
<dbReference type="AlphaFoldDB" id="A0A830FLU6"/>
<feature type="transmembrane region" description="Helical" evidence="7">
    <location>
        <begin position="82"/>
        <end position="101"/>
    </location>
</feature>
<dbReference type="PRINTS" id="PR01036">
    <property type="entry name" value="TCRTETB"/>
</dbReference>
<evidence type="ECO:0000256" key="6">
    <source>
        <dbReference type="ARBA" id="ARBA00023136"/>
    </source>
</evidence>
<organism evidence="9 10">
    <name type="scientific">Halocalculus aciditolerans</name>
    <dbReference type="NCBI Taxonomy" id="1383812"/>
    <lineage>
        <taxon>Archaea</taxon>
        <taxon>Methanobacteriati</taxon>
        <taxon>Methanobacteriota</taxon>
        <taxon>Stenosarchaea group</taxon>
        <taxon>Halobacteria</taxon>
        <taxon>Halobacteriales</taxon>
        <taxon>Halobacteriaceae</taxon>
        <taxon>Halocalculus</taxon>
    </lineage>
</organism>
<evidence type="ECO:0000256" key="5">
    <source>
        <dbReference type="ARBA" id="ARBA00022989"/>
    </source>
</evidence>
<evidence type="ECO:0000256" key="7">
    <source>
        <dbReference type="SAM" id="Phobius"/>
    </source>
</evidence>
<evidence type="ECO:0000313" key="10">
    <source>
        <dbReference type="Proteomes" id="UP000607197"/>
    </source>
</evidence>
<dbReference type="PANTHER" id="PTHR23501:SF197">
    <property type="entry name" value="COMD"/>
    <property type="match status" value="1"/>
</dbReference>
<reference evidence="9" key="2">
    <citation type="submission" date="2020-09" db="EMBL/GenBank/DDBJ databases">
        <authorList>
            <person name="Sun Q."/>
            <person name="Ohkuma M."/>
        </authorList>
    </citation>
    <scope>NUCLEOTIDE SEQUENCE</scope>
    <source>
        <strain evidence="9">JCM 19596</strain>
    </source>
</reference>
<feature type="transmembrane region" description="Helical" evidence="7">
    <location>
        <begin position="202"/>
        <end position="223"/>
    </location>
</feature>
<dbReference type="RefSeq" id="WP_188980017.1">
    <property type="nucleotide sequence ID" value="NZ_BMPG01000004.1"/>
</dbReference>
<keyword evidence="4 7" id="KW-0812">Transmembrane</keyword>
<dbReference type="InterPro" id="IPR004638">
    <property type="entry name" value="EmrB-like"/>
</dbReference>